<keyword evidence="10" id="KW-0503">Monooxygenase</keyword>
<dbReference type="GO" id="GO:0004497">
    <property type="term" value="F:monooxygenase activity"/>
    <property type="evidence" value="ECO:0007669"/>
    <property type="project" value="UniProtKB-KW"/>
</dbReference>
<dbReference type="PANTHER" id="PTHR47955">
    <property type="entry name" value="CYTOCHROME P450 FAMILY 71 PROTEIN"/>
    <property type="match status" value="1"/>
</dbReference>
<keyword evidence="8" id="KW-0560">Oxidoreductase</keyword>
<keyword evidence="5" id="KW-0812">Transmembrane</keyword>
<dbReference type="GO" id="GO:0016020">
    <property type="term" value="C:membrane"/>
    <property type="evidence" value="ECO:0007669"/>
    <property type="project" value="UniProtKB-SubCell"/>
</dbReference>
<evidence type="ECO:0000256" key="11">
    <source>
        <dbReference type="ARBA" id="ARBA00023136"/>
    </source>
</evidence>
<dbReference type="EMBL" id="AWUE01019216">
    <property type="protein sequence ID" value="OMO75343.1"/>
    <property type="molecule type" value="Genomic_DNA"/>
</dbReference>
<evidence type="ECO:0000256" key="5">
    <source>
        <dbReference type="ARBA" id="ARBA00022692"/>
    </source>
</evidence>
<organism evidence="12 13">
    <name type="scientific">Corchorus olitorius</name>
    <dbReference type="NCBI Taxonomy" id="93759"/>
    <lineage>
        <taxon>Eukaryota</taxon>
        <taxon>Viridiplantae</taxon>
        <taxon>Streptophyta</taxon>
        <taxon>Embryophyta</taxon>
        <taxon>Tracheophyta</taxon>
        <taxon>Spermatophyta</taxon>
        <taxon>Magnoliopsida</taxon>
        <taxon>eudicotyledons</taxon>
        <taxon>Gunneridae</taxon>
        <taxon>Pentapetalae</taxon>
        <taxon>rosids</taxon>
        <taxon>malvids</taxon>
        <taxon>Malvales</taxon>
        <taxon>Malvaceae</taxon>
        <taxon>Grewioideae</taxon>
        <taxon>Apeibeae</taxon>
        <taxon>Corchorus</taxon>
    </lineage>
</organism>
<sequence>MVALVLVQTYRPIREDEVALLIAKLSKSALDSKPVNLSEALMSLANTITCRIGFGKRYEEEGTERSRFHSLLTESQALFASFSVSDYFPSLGLFDRLSGFLDRLEKNFQEFDKFYQEIIDEHLDPNRAKPEHEDIIDVLLQLWKGREFKVDLTLDHIKAVLMVNIFT</sequence>
<dbReference type="STRING" id="93759.A0A1R3HYB3"/>
<evidence type="ECO:0000313" key="12">
    <source>
        <dbReference type="EMBL" id="OMO75343.1"/>
    </source>
</evidence>
<evidence type="ECO:0000313" key="13">
    <source>
        <dbReference type="Proteomes" id="UP000187203"/>
    </source>
</evidence>
<keyword evidence="9" id="KW-0408">Iron</keyword>
<proteinExistence type="inferred from homology"/>
<dbReference type="PANTHER" id="PTHR47955:SF22">
    <property type="entry name" value="CYTOCHROME P450 83B1-LIKE"/>
    <property type="match status" value="1"/>
</dbReference>
<dbReference type="InterPro" id="IPR001128">
    <property type="entry name" value="Cyt_P450"/>
</dbReference>
<dbReference type="GO" id="GO:0016705">
    <property type="term" value="F:oxidoreductase activity, acting on paired donors, with incorporation or reduction of molecular oxygen"/>
    <property type="evidence" value="ECO:0007669"/>
    <property type="project" value="InterPro"/>
</dbReference>
<protein>
    <submittedName>
        <fullName evidence="12">Cytochrome P450</fullName>
    </submittedName>
</protein>
<accession>A0A1R3HYB3</accession>
<keyword evidence="11" id="KW-0472">Membrane</keyword>
<dbReference type="AlphaFoldDB" id="A0A1R3HYB3"/>
<evidence type="ECO:0000256" key="2">
    <source>
        <dbReference type="ARBA" id="ARBA00004167"/>
    </source>
</evidence>
<dbReference type="Pfam" id="PF00067">
    <property type="entry name" value="p450"/>
    <property type="match status" value="1"/>
</dbReference>
<comment type="subcellular location">
    <subcellularLocation>
        <location evidence="2">Membrane</location>
        <topology evidence="2">Single-pass membrane protein</topology>
    </subcellularLocation>
</comment>
<dbReference type="GO" id="GO:0005506">
    <property type="term" value="F:iron ion binding"/>
    <property type="evidence" value="ECO:0007669"/>
    <property type="project" value="InterPro"/>
</dbReference>
<evidence type="ECO:0000256" key="10">
    <source>
        <dbReference type="ARBA" id="ARBA00023033"/>
    </source>
</evidence>
<keyword evidence="13" id="KW-1185">Reference proteome</keyword>
<evidence type="ECO:0000256" key="1">
    <source>
        <dbReference type="ARBA" id="ARBA00001971"/>
    </source>
</evidence>
<comment type="cofactor">
    <cofactor evidence="1">
        <name>heme</name>
        <dbReference type="ChEBI" id="CHEBI:30413"/>
    </cofactor>
</comment>
<evidence type="ECO:0000256" key="8">
    <source>
        <dbReference type="ARBA" id="ARBA00023002"/>
    </source>
</evidence>
<dbReference type="Proteomes" id="UP000187203">
    <property type="component" value="Unassembled WGS sequence"/>
</dbReference>
<evidence type="ECO:0000256" key="9">
    <source>
        <dbReference type="ARBA" id="ARBA00023004"/>
    </source>
</evidence>
<comment type="caution">
    <text evidence="12">The sequence shown here is derived from an EMBL/GenBank/DDBJ whole genome shotgun (WGS) entry which is preliminary data.</text>
</comment>
<comment type="similarity">
    <text evidence="3">Belongs to the cytochrome P450 family.</text>
</comment>
<evidence type="ECO:0000256" key="4">
    <source>
        <dbReference type="ARBA" id="ARBA00022617"/>
    </source>
</evidence>
<dbReference type="SUPFAM" id="SSF48264">
    <property type="entry name" value="Cytochrome P450"/>
    <property type="match status" value="1"/>
</dbReference>
<keyword evidence="6" id="KW-0479">Metal-binding</keyword>
<dbReference type="InterPro" id="IPR036396">
    <property type="entry name" value="Cyt_P450_sf"/>
</dbReference>
<name>A0A1R3HYB3_9ROSI</name>
<evidence type="ECO:0000256" key="6">
    <source>
        <dbReference type="ARBA" id="ARBA00022723"/>
    </source>
</evidence>
<evidence type="ECO:0000256" key="7">
    <source>
        <dbReference type="ARBA" id="ARBA00022989"/>
    </source>
</evidence>
<dbReference type="OrthoDB" id="2789670at2759"/>
<reference evidence="13" key="1">
    <citation type="submission" date="2013-09" db="EMBL/GenBank/DDBJ databases">
        <title>Corchorus olitorius genome sequencing.</title>
        <authorList>
            <person name="Alam M."/>
            <person name="Haque M.S."/>
            <person name="Islam M.S."/>
            <person name="Emdad E.M."/>
            <person name="Islam M.M."/>
            <person name="Ahmed B."/>
            <person name="Halim A."/>
            <person name="Hossen Q.M.M."/>
            <person name="Hossain M.Z."/>
            <person name="Ahmed R."/>
            <person name="Khan M.M."/>
            <person name="Islam R."/>
            <person name="Rashid M.M."/>
            <person name="Khan S.A."/>
            <person name="Rahman M.S."/>
            <person name="Alam M."/>
            <person name="Yahiya A.S."/>
            <person name="Khan M.S."/>
            <person name="Azam M.S."/>
            <person name="Haque T."/>
            <person name="Lashkar M.Z.H."/>
            <person name="Akhand A.I."/>
            <person name="Morshed G."/>
            <person name="Roy S."/>
            <person name="Uddin K.S."/>
            <person name="Rabeya T."/>
            <person name="Hossain A.S."/>
            <person name="Chowdhury A."/>
            <person name="Snigdha A.R."/>
            <person name="Mortoza M.S."/>
            <person name="Matin S.A."/>
            <person name="Hoque S.M.E."/>
            <person name="Islam M.K."/>
            <person name="Roy D.K."/>
            <person name="Haider R."/>
            <person name="Moosa M.M."/>
            <person name="Elias S.M."/>
            <person name="Hasan A.M."/>
            <person name="Jahan S."/>
            <person name="Shafiuddin M."/>
            <person name="Mahmood N."/>
            <person name="Shommy N.S."/>
        </authorList>
    </citation>
    <scope>NUCLEOTIDE SEQUENCE [LARGE SCALE GENOMIC DNA]</scope>
    <source>
        <strain evidence="13">cv. O-4</strain>
    </source>
</reference>
<gene>
    <name evidence="12" type="ORF">COLO4_26174</name>
</gene>
<keyword evidence="7" id="KW-1133">Transmembrane helix</keyword>
<dbReference type="Gene3D" id="1.10.630.10">
    <property type="entry name" value="Cytochrome P450"/>
    <property type="match status" value="1"/>
</dbReference>
<dbReference type="GO" id="GO:0020037">
    <property type="term" value="F:heme binding"/>
    <property type="evidence" value="ECO:0007669"/>
    <property type="project" value="InterPro"/>
</dbReference>
<keyword evidence="4" id="KW-0349">Heme</keyword>
<evidence type="ECO:0000256" key="3">
    <source>
        <dbReference type="ARBA" id="ARBA00010617"/>
    </source>
</evidence>